<keyword evidence="3" id="KW-1185">Reference proteome</keyword>
<feature type="region of interest" description="Disordered" evidence="1">
    <location>
        <begin position="198"/>
        <end position="228"/>
    </location>
</feature>
<protein>
    <submittedName>
        <fullName evidence="2">Uncharacterized protein</fullName>
    </submittedName>
</protein>
<evidence type="ECO:0000256" key="1">
    <source>
        <dbReference type="SAM" id="MobiDB-lite"/>
    </source>
</evidence>
<feature type="compositionally biased region" description="Basic and acidic residues" evidence="1">
    <location>
        <begin position="198"/>
        <end position="212"/>
    </location>
</feature>
<evidence type="ECO:0000313" key="2">
    <source>
        <dbReference type="EMBL" id="EJW05326.1"/>
    </source>
</evidence>
<dbReference type="InParanoid" id="J9DC58"/>
<dbReference type="EMBL" id="AFBI03000007">
    <property type="protein sequence ID" value="EJW05326.1"/>
    <property type="molecule type" value="Genomic_DNA"/>
</dbReference>
<gene>
    <name evidence="2" type="ORF">EDEG_00629</name>
</gene>
<dbReference type="Proteomes" id="UP000003163">
    <property type="component" value="Unassembled WGS sequence"/>
</dbReference>
<proteinExistence type="predicted"/>
<dbReference type="VEuPathDB" id="MicrosporidiaDB:EDEG_00629"/>
<reference evidence="3" key="2">
    <citation type="submission" date="2015-07" db="EMBL/GenBank/DDBJ databases">
        <title>Contrasting host-pathogen interactions and genome evolution in two generalist and specialist microsporidian pathogens of mosquitoes.</title>
        <authorList>
            <consortium name="The Broad Institute Genomics Platform"/>
            <consortium name="The Broad Institute Genome Sequencing Center for Infectious Disease"/>
            <person name="Cuomo C.A."/>
            <person name="Sanscrainte N.D."/>
            <person name="Goldberg J.M."/>
            <person name="Heiman D."/>
            <person name="Young S."/>
            <person name="Zeng Q."/>
            <person name="Becnel J.J."/>
            <person name="Birren B.W."/>
        </authorList>
    </citation>
    <scope>NUCLEOTIDE SEQUENCE [LARGE SCALE GENOMIC DNA]</scope>
    <source>
        <strain evidence="3">USNM 41457</strain>
    </source>
</reference>
<organism evidence="2 3">
    <name type="scientific">Edhazardia aedis (strain USNM 41457)</name>
    <name type="common">Microsporidian parasite</name>
    <dbReference type="NCBI Taxonomy" id="1003232"/>
    <lineage>
        <taxon>Eukaryota</taxon>
        <taxon>Fungi</taxon>
        <taxon>Fungi incertae sedis</taxon>
        <taxon>Microsporidia</taxon>
        <taxon>Edhazardia</taxon>
    </lineage>
</organism>
<comment type="caution">
    <text evidence="2">The sequence shown here is derived from an EMBL/GenBank/DDBJ whole genome shotgun (WGS) entry which is preliminary data.</text>
</comment>
<dbReference type="AlphaFoldDB" id="J9DC58"/>
<accession>J9DC58</accession>
<sequence>MEQRVTLNNNFDETSQVDNQKLDIGILENNGEVLNTKTPKERIIQISNNTDTVNLDISGVSEITKAQQNFKEERDIKPSKTTNELSGNILEPEKDIKNTFKYKSKTSNQIMTFPEIYSTNVNLEKLDAERIKMRENLIQVDINVENITEKMNEHAKNNSYNHKNNIDIIHFFEMYNNFIDPNQYLMENNALHFNFKSSSEDNKKSDENKNGDVLEVTDVGGNEEDDAANTNMYFVEPGIARDENGNIFIDYEKCTDDTLLKLMTKMVEKLTIESQNNQNTEE</sequence>
<evidence type="ECO:0000313" key="3">
    <source>
        <dbReference type="Proteomes" id="UP000003163"/>
    </source>
</evidence>
<dbReference type="HOGENOM" id="CLU_987035_0_0_1"/>
<reference evidence="2 3" key="1">
    <citation type="submission" date="2011-08" db="EMBL/GenBank/DDBJ databases">
        <authorList>
            <person name="Liu Z.J."/>
            <person name="Shi F.L."/>
            <person name="Lu J.Q."/>
            <person name="Li M."/>
            <person name="Wang Z.L."/>
        </authorList>
    </citation>
    <scope>NUCLEOTIDE SEQUENCE [LARGE SCALE GENOMIC DNA]</scope>
    <source>
        <strain evidence="2 3">USNM 41457</strain>
    </source>
</reference>
<name>J9DC58_EDHAE</name>